<dbReference type="Gene3D" id="3.40.630.30">
    <property type="match status" value="1"/>
</dbReference>
<evidence type="ECO:0000313" key="3">
    <source>
        <dbReference type="Proteomes" id="UP000027982"/>
    </source>
</evidence>
<dbReference type="InterPro" id="IPR016181">
    <property type="entry name" value="Acyl_CoA_acyltransferase"/>
</dbReference>
<organism evidence="2 3">
    <name type="scientific">Fimbriimonas ginsengisoli Gsoil 348</name>
    <dbReference type="NCBI Taxonomy" id="661478"/>
    <lineage>
        <taxon>Bacteria</taxon>
        <taxon>Bacillati</taxon>
        <taxon>Armatimonadota</taxon>
        <taxon>Fimbriimonadia</taxon>
        <taxon>Fimbriimonadales</taxon>
        <taxon>Fimbriimonadaceae</taxon>
        <taxon>Fimbriimonas</taxon>
    </lineage>
</organism>
<proteinExistence type="predicted"/>
<dbReference type="AlphaFoldDB" id="A0A068NMQ4"/>
<reference evidence="2 3" key="1">
    <citation type="journal article" date="2014" name="PLoS ONE">
        <title>The first complete genome sequence of the class fimbriimonadia in the phylum armatimonadetes.</title>
        <authorList>
            <person name="Hu Z.Y."/>
            <person name="Wang Y.Z."/>
            <person name="Im W.T."/>
            <person name="Wang S.Y."/>
            <person name="Zhao G.P."/>
            <person name="Zheng H.J."/>
            <person name="Quan Z.X."/>
        </authorList>
    </citation>
    <scope>NUCLEOTIDE SEQUENCE [LARGE SCALE GENOMIC DNA]</scope>
    <source>
        <strain evidence="2">Gsoil 348</strain>
    </source>
</reference>
<dbReference type="SUPFAM" id="SSF55729">
    <property type="entry name" value="Acyl-CoA N-acyltransferases (Nat)"/>
    <property type="match status" value="1"/>
</dbReference>
<evidence type="ECO:0000313" key="2">
    <source>
        <dbReference type="EMBL" id="AIE84741.1"/>
    </source>
</evidence>
<dbReference type="EMBL" id="CP007139">
    <property type="protein sequence ID" value="AIE84741.1"/>
    <property type="molecule type" value="Genomic_DNA"/>
</dbReference>
<dbReference type="InterPro" id="IPR000182">
    <property type="entry name" value="GNAT_dom"/>
</dbReference>
<dbReference type="Pfam" id="PF00583">
    <property type="entry name" value="Acetyltransf_1"/>
    <property type="match status" value="1"/>
</dbReference>
<keyword evidence="3" id="KW-1185">Reference proteome</keyword>
<dbReference type="KEGG" id="fgi:OP10G_1373"/>
<gene>
    <name evidence="2" type="ORF">OP10G_1373</name>
</gene>
<dbReference type="STRING" id="661478.OP10G_1373"/>
<name>A0A068NMQ4_FIMGI</name>
<feature type="domain" description="N-acetyltransferase" evidence="1">
    <location>
        <begin position="67"/>
        <end position="199"/>
    </location>
</feature>
<dbReference type="Proteomes" id="UP000027982">
    <property type="component" value="Chromosome"/>
</dbReference>
<accession>A0A068NMQ4</accession>
<dbReference type="HOGENOM" id="CLU_079365_0_0_0"/>
<dbReference type="PROSITE" id="PS51186">
    <property type="entry name" value="GNAT"/>
    <property type="match status" value="1"/>
</dbReference>
<dbReference type="GO" id="GO:0016747">
    <property type="term" value="F:acyltransferase activity, transferring groups other than amino-acyl groups"/>
    <property type="evidence" value="ECO:0007669"/>
    <property type="project" value="InterPro"/>
</dbReference>
<keyword evidence="2" id="KW-0808">Transferase</keyword>
<dbReference type="CDD" id="cd04301">
    <property type="entry name" value="NAT_SF"/>
    <property type="match status" value="1"/>
</dbReference>
<evidence type="ECO:0000259" key="1">
    <source>
        <dbReference type="PROSITE" id="PS51186"/>
    </source>
</evidence>
<protein>
    <submittedName>
        <fullName evidence="2">Acetyltransferase</fullName>
    </submittedName>
</protein>
<sequence>MDAAIAEQVAFFAKMGQEFEWTVYGTDGPADLKERLARHGFEIGPREAVMIYDLEDGLAPFSQVDCRVVRVATTDQVEEFRGVAEAVFEKDYSRTCGELAAGLGSTNHLGYIAYDGDQPVGIGRLYTMPDSRFGGLYGGGTLASHRGRGFYRALVATRAQDAEKFGARYLRVDALPTSRPILERMGFTHLTDTWPCTHG</sequence>
<dbReference type="eggNOG" id="COG0454">
    <property type="taxonomic scope" value="Bacteria"/>
</dbReference>